<proteinExistence type="predicted"/>
<protein>
    <submittedName>
        <fullName evidence="2">GD21154</fullName>
    </submittedName>
</protein>
<name>B4QU85_DROSI</name>
<sequence>MFDTRRRSGGNLASRLTKRTKMLSAAKGCRQSGNVQFISETCASCNGRATGSETSQIPQFKRYNHKMTRRRSSPPGLEELLYLALVMLAMVLIPTQAGNGNSFDSPIELRTPGFQLYELTDWLAG</sequence>
<gene>
    <name evidence="2" type="primary">Dsim\GD21154</name>
    <name evidence="2" type="ORF">Dsim_GD21154</name>
</gene>
<reference evidence="2 3" key="1">
    <citation type="journal article" date="2007" name="Nature">
        <title>Evolution of genes and genomes on the Drosophila phylogeny.</title>
        <authorList>
            <consortium name="Drosophila 12 Genomes Consortium"/>
            <person name="Clark A.G."/>
            <person name="Eisen M.B."/>
            <person name="Smith D.R."/>
            <person name="Bergman C.M."/>
            <person name="Oliver B."/>
            <person name="Markow T.A."/>
            <person name="Kaufman T.C."/>
            <person name="Kellis M."/>
            <person name="Gelbart W."/>
            <person name="Iyer V.N."/>
            <person name="Pollard D.A."/>
            <person name="Sackton T.B."/>
            <person name="Larracuente A.M."/>
            <person name="Singh N.D."/>
            <person name="Abad J.P."/>
            <person name="Abt D.N."/>
            <person name="Adryan B."/>
            <person name="Aguade M."/>
            <person name="Akashi H."/>
            <person name="Anderson W.W."/>
            <person name="Aquadro C.F."/>
            <person name="Ardell D.H."/>
            <person name="Arguello R."/>
            <person name="Artieri C.G."/>
            <person name="Barbash D.A."/>
            <person name="Barker D."/>
            <person name="Barsanti P."/>
            <person name="Batterham P."/>
            <person name="Batzoglou S."/>
            <person name="Begun D."/>
            <person name="Bhutkar A."/>
            <person name="Blanco E."/>
            <person name="Bosak S.A."/>
            <person name="Bradley R.K."/>
            <person name="Brand A.D."/>
            <person name="Brent M.R."/>
            <person name="Brooks A.N."/>
            <person name="Brown R.H."/>
            <person name="Butlin R.K."/>
            <person name="Caggese C."/>
            <person name="Calvi B.R."/>
            <person name="Bernardo de Carvalho A."/>
            <person name="Caspi A."/>
            <person name="Castrezana S."/>
            <person name="Celniker S.E."/>
            <person name="Chang J.L."/>
            <person name="Chapple C."/>
            <person name="Chatterji S."/>
            <person name="Chinwalla A."/>
            <person name="Civetta A."/>
            <person name="Clifton S.W."/>
            <person name="Comeron J.M."/>
            <person name="Costello J.C."/>
            <person name="Coyne J.A."/>
            <person name="Daub J."/>
            <person name="David R.G."/>
            <person name="Delcher A.L."/>
            <person name="Delehaunty K."/>
            <person name="Do C.B."/>
            <person name="Ebling H."/>
            <person name="Edwards K."/>
            <person name="Eickbush T."/>
            <person name="Evans J.D."/>
            <person name="Filipski A."/>
            <person name="Findeiss S."/>
            <person name="Freyhult E."/>
            <person name="Fulton L."/>
            <person name="Fulton R."/>
            <person name="Garcia A.C."/>
            <person name="Gardiner A."/>
            <person name="Garfield D.A."/>
            <person name="Garvin B.E."/>
            <person name="Gibson G."/>
            <person name="Gilbert D."/>
            <person name="Gnerre S."/>
            <person name="Godfrey J."/>
            <person name="Good R."/>
            <person name="Gotea V."/>
            <person name="Gravely B."/>
            <person name="Greenberg A.J."/>
            <person name="Griffiths-Jones S."/>
            <person name="Gross S."/>
            <person name="Guigo R."/>
            <person name="Gustafson E.A."/>
            <person name="Haerty W."/>
            <person name="Hahn M.W."/>
            <person name="Halligan D.L."/>
            <person name="Halpern A.L."/>
            <person name="Halter G.M."/>
            <person name="Han M.V."/>
            <person name="Heger A."/>
            <person name="Hillier L."/>
            <person name="Hinrichs A.S."/>
            <person name="Holmes I."/>
            <person name="Hoskins R.A."/>
            <person name="Hubisz M.J."/>
            <person name="Hultmark D."/>
            <person name="Huntley M.A."/>
            <person name="Jaffe D.B."/>
            <person name="Jagadeeshan S."/>
            <person name="Jeck W.R."/>
            <person name="Johnson J."/>
            <person name="Jones C.D."/>
            <person name="Jordan W.C."/>
            <person name="Karpen G.H."/>
            <person name="Kataoka E."/>
            <person name="Keightley P.D."/>
            <person name="Kheradpour P."/>
            <person name="Kirkness E.F."/>
            <person name="Koerich L.B."/>
            <person name="Kristiansen K."/>
            <person name="Kudrna D."/>
            <person name="Kulathinal R.J."/>
            <person name="Kumar S."/>
            <person name="Kwok R."/>
            <person name="Lander E."/>
            <person name="Langley C.H."/>
            <person name="Lapoint R."/>
            <person name="Lazzaro B.P."/>
            <person name="Lee S.J."/>
            <person name="Levesque L."/>
            <person name="Li R."/>
            <person name="Lin C.F."/>
            <person name="Lin M.F."/>
            <person name="Lindblad-Toh K."/>
            <person name="Llopart A."/>
            <person name="Long M."/>
            <person name="Low L."/>
            <person name="Lozovsky E."/>
            <person name="Lu J."/>
            <person name="Luo M."/>
            <person name="Machado C.A."/>
            <person name="Makalowski W."/>
            <person name="Marzo M."/>
            <person name="Matsuda M."/>
            <person name="Matzkin L."/>
            <person name="McAllister B."/>
            <person name="McBride C.S."/>
            <person name="McKernan B."/>
            <person name="McKernan K."/>
            <person name="Mendez-Lago M."/>
            <person name="Minx P."/>
            <person name="Mollenhauer M.U."/>
            <person name="Montooth K."/>
            <person name="Mount S.M."/>
            <person name="Mu X."/>
            <person name="Myers E."/>
            <person name="Negre B."/>
            <person name="Newfeld S."/>
            <person name="Nielsen R."/>
            <person name="Noor M.A."/>
            <person name="O'Grady P."/>
            <person name="Pachter L."/>
            <person name="Papaceit M."/>
            <person name="Parisi M.J."/>
            <person name="Parisi M."/>
            <person name="Parts L."/>
            <person name="Pedersen J.S."/>
            <person name="Pesole G."/>
            <person name="Phillippy A.M."/>
            <person name="Ponting C.P."/>
            <person name="Pop M."/>
            <person name="Porcelli D."/>
            <person name="Powell J.R."/>
            <person name="Prohaska S."/>
            <person name="Pruitt K."/>
            <person name="Puig M."/>
            <person name="Quesneville H."/>
            <person name="Ram K.R."/>
            <person name="Rand D."/>
            <person name="Rasmussen M.D."/>
            <person name="Reed L.K."/>
            <person name="Reenan R."/>
            <person name="Reily A."/>
            <person name="Remington K.A."/>
            <person name="Rieger T.T."/>
            <person name="Ritchie M.G."/>
            <person name="Robin C."/>
            <person name="Rogers Y.H."/>
            <person name="Rohde C."/>
            <person name="Rozas J."/>
            <person name="Rubenfield M.J."/>
            <person name="Ruiz A."/>
            <person name="Russo S."/>
            <person name="Salzberg S.L."/>
            <person name="Sanchez-Gracia A."/>
            <person name="Saranga D.J."/>
            <person name="Sato H."/>
            <person name="Schaeffer S.W."/>
            <person name="Schatz M.C."/>
            <person name="Schlenke T."/>
            <person name="Schwartz R."/>
            <person name="Segarra C."/>
            <person name="Singh R.S."/>
            <person name="Sirot L."/>
            <person name="Sirota M."/>
            <person name="Sisneros N.B."/>
            <person name="Smith C.D."/>
            <person name="Smith T.F."/>
            <person name="Spieth J."/>
            <person name="Stage D.E."/>
            <person name="Stark A."/>
            <person name="Stephan W."/>
            <person name="Strausberg R.L."/>
            <person name="Strempel S."/>
            <person name="Sturgill D."/>
            <person name="Sutton G."/>
            <person name="Sutton G.G."/>
            <person name="Tao W."/>
            <person name="Teichmann S."/>
            <person name="Tobari Y.N."/>
            <person name="Tomimura Y."/>
            <person name="Tsolas J.M."/>
            <person name="Valente V.L."/>
            <person name="Venter E."/>
            <person name="Venter J.C."/>
            <person name="Vicario S."/>
            <person name="Vieira F.G."/>
            <person name="Vilella A.J."/>
            <person name="Villasante A."/>
            <person name="Walenz B."/>
            <person name="Wang J."/>
            <person name="Wasserman M."/>
            <person name="Watts T."/>
            <person name="Wilson D."/>
            <person name="Wilson R.K."/>
            <person name="Wing R.A."/>
            <person name="Wolfner M.F."/>
            <person name="Wong A."/>
            <person name="Wong G.K."/>
            <person name="Wu C.I."/>
            <person name="Wu G."/>
            <person name="Yamamoto D."/>
            <person name="Yang H.P."/>
            <person name="Yang S.P."/>
            <person name="Yorke J.A."/>
            <person name="Yoshida K."/>
            <person name="Zdobnov E."/>
            <person name="Zhang P."/>
            <person name="Zhang Y."/>
            <person name="Zimin A.V."/>
            <person name="Baldwin J."/>
            <person name="Abdouelleil A."/>
            <person name="Abdulkadir J."/>
            <person name="Abebe A."/>
            <person name="Abera B."/>
            <person name="Abreu J."/>
            <person name="Acer S.C."/>
            <person name="Aftuck L."/>
            <person name="Alexander A."/>
            <person name="An P."/>
            <person name="Anderson E."/>
            <person name="Anderson S."/>
            <person name="Arachi H."/>
            <person name="Azer M."/>
            <person name="Bachantsang P."/>
            <person name="Barry A."/>
            <person name="Bayul T."/>
            <person name="Berlin A."/>
            <person name="Bessette D."/>
            <person name="Bloom T."/>
            <person name="Blye J."/>
            <person name="Boguslavskiy L."/>
            <person name="Bonnet C."/>
            <person name="Boukhgalter B."/>
            <person name="Bourzgui I."/>
            <person name="Brown A."/>
            <person name="Cahill P."/>
            <person name="Channer S."/>
            <person name="Cheshatsang Y."/>
            <person name="Chuda L."/>
            <person name="Citroen M."/>
            <person name="Collymore A."/>
            <person name="Cooke P."/>
            <person name="Costello M."/>
            <person name="D'Aco K."/>
            <person name="Daza R."/>
            <person name="De Haan G."/>
            <person name="DeGray S."/>
            <person name="DeMaso C."/>
            <person name="Dhargay N."/>
            <person name="Dooley K."/>
            <person name="Dooley E."/>
            <person name="Doricent M."/>
            <person name="Dorje P."/>
            <person name="Dorjee K."/>
            <person name="Dupes A."/>
            <person name="Elong R."/>
            <person name="Falk J."/>
            <person name="Farina A."/>
            <person name="Faro S."/>
            <person name="Ferguson D."/>
            <person name="Fisher S."/>
            <person name="Foley C.D."/>
            <person name="Franke A."/>
            <person name="Friedrich D."/>
            <person name="Gadbois L."/>
            <person name="Gearin G."/>
            <person name="Gearin C.R."/>
            <person name="Giannoukos G."/>
            <person name="Goode T."/>
            <person name="Graham J."/>
            <person name="Grandbois E."/>
            <person name="Grewal S."/>
            <person name="Gyaltsen K."/>
            <person name="Hafez N."/>
            <person name="Hagos B."/>
            <person name="Hall J."/>
            <person name="Henson C."/>
            <person name="Hollinger A."/>
            <person name="Honan T."/>
            <person name="Huard M.D."/>
            <person name="Hughes L."/>
            <person name="Hurhula B."/>
            <person name="Husby M.E."/>
            <person name="Kamat A."/>
            <person name="Kanga B."/>
            <person name="Kashin S."/>
            <person name="Khazanovich D."/>
            <person name="Kisner P."/>
            <person name="Lance K."/>
            <person name="Lara M."/>
            <person name="Lee W."/>
            <person name="Lennon N."/>
            <person name="Letendre F."/>
            <person name="LeVine R."/>
            <person name="Lipovsky A."/>
            <person name="Liu X."/>
            <person name="Liu J."/>
            <person name="Liu S."/>
            <person name="Lokyitsang T."/>
            <person name="Lokyitsang Y."/>
            <person name="Lubonja R."/>
            <person name="Lui A."/>
            <person name="MacDonald P."/>
            <person name="Magnisalis V."/>
            <person name="Maru K."/>
            <person name="Matthews C."/>
            <person name="McCusker W."/>
            <person name="McDonough S."/>
            <person name="Mehta T."/>
            <person name="Meldrim J."/>
            <person name="Meneus L."/>
            <person name="Mihai O."/>
            <person name="Mihalev A."/>
            <person name="Mihova T."/>
            <person name="Mittelman R."/>
            <person name="Mlenga V."/>
            <person name="Montmayeur A."/>
            <person name="Mulrain L."/>
            <person name="Navidi A."/>
            <person name="Naylor J."/>
            <person name="Negash T."/>
            <person name="Nguyen T."/>
            <person name="Nguyen N."/>
            <person name="Nicol R."/>
            <person name="Norbu C."/>
            <person name="Norbu N."/>
            <person name="Novod N."/>
            <person name="O'Neill B."/>
            <person name="Osman S."/>
            <person name="Markiewicz E."/>
            <person name="Oyono O.L."/>
            <person name="Patti C."/>
            <person name="Phunkhang P."/>
            <person name="Pierre F."/>
            <person name="Priest M."/>
            <person name="Raghuraman S."/>
            <person name="Rege F."/>
            <person name="Reyes R."/>
            <person name="Rise C."/>
            <person name="Rogov P."/>
            <person name="Ross K."/>
            <person name="Ryan E."/>
            <person name="Settipalli S."/>
            <person name="Shea T."/>
            <person name="Sherpa N."/>
            <person name="Shi L."/>
            <person name="Shih D."/>
            <person name="Sparrow T."/>
            <person name="Spaulding J."/>
            <person name="Stalker J."/>
            <person name="Stange-Thomann N."/>
            <person name="Stavropoulos S."/>
            <person name="Stone C."/>
            <person name="Strader C."/>
            <person name="Tesfaye S."/>
            <person name="Thomson T."/>
            <person name="Thoulutsang Y."/>
            <person name="Thoulutsang D."/>
            <person name="Topham K."/>
            <person name="Topping I."/>
            <person name="Tsamla T."/>
            <person name="Vassiliev H."/>
            <person name="Vo A."/>
            <person name="Wangchuk T."/>
            <person name="Wangdi T."/>
            <person name="Weiand M."/>
            <person name="Wilkinson J."/>
            <person name="Wilson A."/>
            <person name="Yadav S."/>
            <person name="Young G."/>
            <person name="Yu Q."/>
            <person name="Zembek L."/>
            <person name="Zhong D."/>
            <person name="Zimmer A."/>
            <person name="Zwirko Z."/>
            <person name="Jaffe D.B."/>
            <person name="Alvarez P."/>
            <person name="Brockman W."/>
            <person name="Butler J."/>
            <person name="Chin C."/>
            <person name="Gnerre S."/>
            <person name="Grabherr M."/>
            <person name="Kleber M."/>
            <person name="Mauceli E."/>
            <person name="MacCallum I."/>
        </authorList>
    </citation>
    <scope>NUCLEOTIDE SEQUENCE [LARGE SCALE GENOMIC DNA]</scope>
    <source>
        <strain evidence="3">white501</strain>
    </source>
</reference>
<keyword evidence="3" id="KW-1185">Reference proteome</keyword>
<organism evidence="2 3">
    <name type="scientific">Drosophila simulans</name>
    <name type="common">Fruit fly</name>
    <dbReference type="NCBI Taxonomy" id="7240"/>
    <lineage>
        <taxon>Eukaryota</taxon>
        <taxon>Metazoa</taxon>
        <taxon>Ecdysozoa</taxon>
        <taxon>Arthropoda</taxon>
        <taxon>Hexapoda</taxon>
        <taxon>Insecta</taxon>
        <taxon>Pterygota</taxon>
        <taxon>Neoptera</taxon>
        <taxon>Endopterygota</taxon>
        <taxon>Diptera</taxon>
        <taxon>Brachycera</taxon>
        <taxon>Muscomorpha</taxon>
        <taxon>Ephydroidea</taxon>
        <taxon>Drosophilidae</taxon>
        <taxon>Drosophila</taxon>
        <taxon>Sophophora</taxon>
    </lineage>
</organism>
<evidence type="ECO:0000313" key="2">
    <source>
        <dbReference type="EMBL" id="EDX14322.1"/>
    </source>
</evidence>
<dbReference type="HOGENOM" id="CLU_1995002_0_0_1"/>
<accession>B4QU85</accession>
<dbReference type="Proteomes" id="UP000000304">
    <property type="component" value="Chromosome 3R"/>
</dbReference>
<dbReference type="AlphaFoldDB" id="B4QU85"/>
<dbReference type="EMBL" id="CM000364">
    <property type="protein sequence ID" value="EDX14322.1"/>
    <property type="molecule type" value="Genomic_DNA"/>
</dbReference>
<keyword evidence="1" id="KW-0812">Transmembrane</keyword>
<evidence type="ECO:0000313" key="3">
    <source>
        <dbReference type="Proteomes" id="UP000000304"/>
    </source>
</evidence>
<feature type="transmembrane region" description="Helical" evidence="1">
    <location>
        <begin position="80"/>
        <end position="97"/>
    </location>
</feature>
<evidence type="ECO:0000256" key="1">
    <source>
        <dbReference type="SAM" id="Phobius"/>
    </source>
</evidence>
<keyword evidence="1" id="KW-1133">Transmembrane helix</keyword>
<keyword evidence="1" id="KW-0472">Membrane</keyword>